<evidence type="ECO:0000313" key="2">
    <source>
        <dbReference type="Proteomes" id="UP001153678"/>
    </source>
</evidence>
<reference evidence="1" key="1">
    <citation type="submission" date="2022-08" db="EMBL/GenBank/DDBJ databases">
        <authorList>
            <person name="Kallberg Y."/>
            <person name="Tangrot J."/>
            <person name="Rosling A."/>
        </authorList>
    </citation>
    <scope>NUCLEOTIDE SEQUENCE</scope>
    <source>
        <strain evidence="1">Wild A</strain>
    </source>
</reference>
<dbReference type="Proteomes" id="UP001153678">
    <property type="component" value="Unassembled WGS sequence"/>
</dbReference>
<evidence type="ECO:0000313" key="1">
    <source>
        <dbReference type="EMBL" id="CAI2167663.1"/>
    </source>
</evidence>
<proteinExistence type="predicted"/>
<dbReference type="EMBL" id="CAMKVN010000413">
    <property type="protein sequence ID" value="CAI2167663.1"/>
    <property type="molecule type" value="Genomic_DNA"/>
</dbReference>
<gene>
    <name evidence="1" type="ORF">FWILDA_LOCUS3188</name>
</gene>
<comment type="caution">
    <text evidence="1">The sequence shown here is derived from an EMBL/GenBank/DDBJ whole genome shotgun (WGS) entry which is preliminary data.</text>
</comment>
<dbReference type="OrthoDB" id="2428406at2759"/>
<name>A0A9W4SFI8_9GLOM</name>
<dbReference type="InterPro" id="IPR027417">
    <property type="entry name" value="P-loop_NTPase"/>
</dbReference>
<sequence length="145" mass="17049">MLLEAQKLSEKGETVFIDTYYDKLLYYYIDKYCMRWLISPSDRYFLVMKQIAEIDKDVLPDADIAVFFEVDKGSWLNALKSRNRSTDNDEEFLKNFETQKFLLEATKKLCEEKGIQLIVFPRDNSSPEDSAASLKNHLEEKIVKK</sequence>
<keyword evidence="2" id="KW-1185">Reference proteome</keyword>
<dbReference type="AlphaFoldDB" id="A0A9W4SFI8"/>
<accession>A0A9W4SFI8</accession>
<dbReference type="Gene3D" id="3.40.50.300">
    <property type="entry name" value="P-loop containing nucleotide triphosphate hydrolases"/>
    <property type="match status" value="1"/>
</dbReference>
<organism evidence="1 2">
    <name type="scientific">Funneliformis geosporum</name>
    <dbReference type="NCBI Taxonomy" id="1117311"/>
    <lineage>
        <taxon>Eukaryota</taxon>
        <taxon>Fungi</taxon>
        <taxon>Fungi incertae sedis</taxon>
        <taxon>Mucoromycota</taxon>
        <taxon>Glomeromycotina</taxon>
        <taxon>Glomeromycetes</taxon>
        <taxon>Glomerales</taxon>
        <taxon>Glomeraceae</taxon>
        <taxon>Funneliformis</taxon>
    </lineage>
</organism>
<protein>
    <submittedName>
        <fullName evidence="1">18435_t:CDS:1</fullName>
    </submittedName>
</protein>